<dbReference type="Proteomes" id="UP000009071">
    <property type="component" value="Chromosome"/>
</dbReference>
<dbReference type="AlphaFoldDB" id="C4XJI8"/>
<dbReference type="InterPro" id="IPR041920">
    <property type="entry name" value="ROS/MUCR_sf"/>
</dbReference>
<feature type="compositionally biased region" description="Basic and acidic residues" evidence="2">
    <location>
        <begin position="170"/>
        <end position="187"/>
    </location>
</feature>
<feature type="region of interest" description="Disordered" evidence="2">
    <location>
        <begin position="134"/>
        <end position="210"/>
    </location>
</feature>
<dbReference type="GO" id="GO:0008270">
    <property type="term" value="F:zinc ion binding"/>
    <property type="evidence" value="ECO:0007669"/>
    <property type="project" value="InterPro"/>
</dbReference>
<proteinExistence type="inferred from homology"/>
<feature type="region of interest" description="Disordered" evidence="2">
    <location>
        <begin position="41"/>
        <end position="62"/>
    </location>
</feature>
<dbReference type="HOGENOM" id="CLU_1308461_0_0_7"/>
<feature type="compositionally biased region" description="Basic and acidic residues" evidence="2">
    <location>
        <begin position="146"/>
        <end position="157"/>
    </location>
</feature>
<organism evidence="3 4">
    <name type="scientific">Solidesulfovibrio magneticus (strain ATCC 700980 / DSM 13731 / RS-1)</name>
    <name type="common">Desulfovibrio magneticus</name>
    <dbReference type="NCBI Taxonomy" id="573370"/>
    <lineage>
        <taxon>Bacteria</taxon>
        <taxon>Pseudomonadati</taxon>
        <taxon>Thermodesulfobacteriota</taxon>
        <taxon>Desulfovibrionia</taxon>
        <taxon>Desulfovibrionales</taxon>
        <taxon>Desulfovibrionaceae</taxon>
        <taxon>Solidesulfovibrio</taxon>
    </lineage>
</organism>
<dbReference type="RefSeq" id="WP_015861890.1">
    <property type="nucleotide sequence ID" value="NC_012796.1"/>
</dbReference>
<evidence type="ECO:0000256" key="1">
    <source>
        <dbReference type="ARBA" id="ARBA00007031"/>
    </source>
</evidence>
<dbReference type="STRING" id="573370.DMR_32470"/>
<keyword evidence="4" id="KW-1185">Reference proteome</keyword>
<evidence type="ECO:0008006" key="5">
    <source>
        <dbReference type="Google" id="ProtNLM"/>
    </source>
</evidence>
<evidence type="ECO:0000313" key="4">
    <source>
        <dbReference type="Proteomes" id="UP000009071"/>
    </source>
</evidence>
<name>C4XJI8_SOLM1</name>
<dbReference type="Gene3D" id="1.10.10.1550">
    <property type="entry name" value="ROS/MUCR transcriptional regulator protein"/>
    <property type="match status" value="1"/>
</dbReference>
<accession>C4XJI8</accession>
<dbReference type="GO" id="GO:0003677">
    <property type="term" value="F:DNA binding"/>
    <property type="evidence" value="ECO:0007669"/>
    <property type="project" value="InterPro"/>
</dbReference>
<feature type="compositionally biased region" description="Basic and acidic residues" evidence="2">
    <location>
        <begin position="197"/>
        <end position="210"/>
    </location>
</feature>
<dbReference type="eggNOG" id="COG4957">
    <property type="taxonomic scope" value="Bacteria"/>
</dbReference>
<reference evidence="3 4" key="1">
    <citation type="journal article" date="2009" name="Genome Res.">
        <title>Whole genome sequence of Desulfovibrio magneticus strain RS-1 revealed common gene clusters in magnetotactic bacteria.</title>
        <authorList>
            <person name="Nakazawa H."/>
            <person name="Arakaki A."/>
            <person name="Narita-Yamada S."/>
            <person name="Yashiro I."/>
            <person name="Jinno K."/>
            <person name="Aoki N."/>
            <person name="Tsuruyama A."/>
            <person name="Okamura Y."/>
            <person name="Tanikawa S."/>
            <person name="Fujita N."/>
            <person name="Takeyama H."/>
            <person name="Matsunaga T."/>
        </authorList>
    </citation>
    <scope>NUCLEOTIDE SEQUENCE [LARGE SCALE GENOMIC DNA]</scope>
    <source>
        <strain evidence="4">ATCC 700980 / DSM 13731 / RS-1</strain>
    </source>
</reference>
<dbReference type="InterPro" id="IPR008807">
    <property type="entry name" value="ROS_MUCR"/>
</dbReference>
<comment type="similarity">
    <text evidence="1">Belongs to the ros/MucR family.</text>
</comment>
<gene>
    <name evidence="3" type="ordered locus">DMR_32470</name>
</gene>
<evidence type="ECO:0000313" key="3">
    <source>
        <dbReference type="EMBL" id="BAH76738.1"/>
    </source>
</evidence>
<sequence length="210" mass="22828">MSEVAILKVILEANPGLSIDDALKLTDKAIKSLSKTKADIAKGNTGASDDGNGPADKKMSGHGYTQADLKCNPVNALQGDKATCCLCGKQFDIITKPHLRESHGITPEEYRNLCGYSPTQRLMTETYRQQRANKLKGNEPWKQTNRWKDKQAREAAAREAASQAVDEIVTDDKSTPMETPKAPKSDAKPQANASGTPEKKDDKGDSTLKL</sequence>
<protein>
    <recommendedName>
        <fullName evidence="5">MucR family transcriptional regulator</fullName>
    </recommendedName>
</protein>
<dbReference type="KEGG" id="dma:DMR_32470"/>
<dbReference type="Pfam" id="PF05443">
    <property type="entry name" value="ROS_MUCR"/>
    <property type="match status" value="1"/>
</dbReference>
<dbReference type="EMBL" id="AP010904">
    <property type="protein sequence ID" value="BAH76738.1"/>
    <property type="molecule type" value="Genomic_DNA"/>
</dbReference>
<evidence type="ECO:0000256" key="2">
    <source>
        <dbReference type="SAM" id="MobiDB-lite"/>
    </source>
</evidence>
<dbReference type="GO" id="GO:0006355">
    <property type="term" value="P:regulation of DNA-templated transcription"/>
    <property type="evidence" value="ECO:0007669"/>
    <property type="project" value="InterPro"/>
</dbReference>
<dbReference type="OrthoDB" id="5456893at2"/>